<comment type="caution">
    <text evidence="1">The sequence shown here is derived from an EMBL/GenBank/DDBJ whole genome shotgun (WGS) entry which is preliminary data.</text>
</comment>
<dbReference type="RefSeq" id="WP_048100526.1">
    <property type="nucleotide sequence ID" value="NZ_JFZT01000059.1"/>
</dbReference>
<organism evidence="1 2">
    <name type="scientific">Candidatus Acidianus copahuensis</name>
    <dbReference type="NCBI Taxonomy" id="1160895"/>
    <lineage>
        <taxon>Archaea</taxon>
        <taxon>Thermoproteota</taxon>
        <taxon>Thermoprotei</taxon>
        <taxon>Sulfolobales</taxon>
        <taxon>Sulfolobaceae</taxon>
        <taxon>Acidianus</taxon>
    </lineage>
</organism>
<accession>A0A031LIE6</accession>
<dbReference type="Proteomes" id="UP000024332">
    <property type="component" value="Unassembled WGS sequence"/>
</dbReference>
<dbReference type="AlphaFoldDB" id="A0A031LIE6"/>
<evidence type="ECO:0000313" key="2">
    <source>
        <dbReference type="Proteomes" id="UP000024332"/>
    </source>
</evidence>
<protein>
    <submittedName>
        <fullName evidence="1">Uncharacterized protein</fullName>
    </submittedName>
</protein>
<sequence length="84" mass="9763">MDNTEIEKIIVDLLKKGEGKTSEEIRDAILNKNPETPIIQIRKVLAEMTREGKVEKRPDYKRKKFLFTLMGNKVTKESTREGED</sequence>
<dbReference type="EMBL" id="JFZT01000059">
    <property type="protein sequence ID" value="EZQ01892.1"/>
    <property type="molecule type" value="Genomic_DNA"/>
</dbReference>
<name>A0A031LIE6_9CREN</name>
<gene>
    <name evidence="1" type="ORF">CM19_11725</name>
</gene>
<proteinExistence type="predicted"/>
<evidence type="ECO:0000313" key="1">
    <source>
        <dbReference type="EMBL" id="EZQ01892.1"/>
    </source>
</evidence>
<reference evidence="1 2" key="1">
    <citation type="submission" date="2014-03" db="EMBL/GenBank/DDBJ databases">
        <title>Draft genome sequence of the novel thermoacidophilic archaea Acidianus copahuensis ALE1 strain, isolated from Copahue volcanic area in Neuquen Argentina.</title>
        <authorList>
            <person name="Urbieta M.S."/>
            <person name="Rascovan N."/>
            <person name="Castro C."/>
            <person name="Revale S."/>
            <person name="Giaveno M.A."/>
            <person name="Vazquez M.P."/>
            <person name="Donati E.R."/>
        </authorList>
    </citation>
    <scope>NUCLEOTIDE SEQUENCE [LARGE SCALE GENOMIC DNA]</scope>
    <source>
        <strain evidence="1 2">ALE1</strain>
    </source>
</reference>
<keyword evidence="2" id="KW-1185">Reference proteome</keyword>
<dbReference type="OrthoDB" id="40588at2157"/>